<dbReference type="EMBL" id="JAUCFG010000004">
    <property type="protein sequence ID" value="MDM5441834.1"/>
    <property type="molecule type" value="Genomic_DNA"/>
</dbReference>
<name>A0ABT7RFW1_9BACI</name>
<keyword evidence="2" id="KW-1185">Reference proteome</keyword>
<dbReference type="Proteomes" id="UP001224139">
    <property type="component" value="Unassembled WGS sequence"/>
</dbReference>
<comment type="caution">
    <text evidence="1">The sequence shown here is derived from an EMBL/GenBank/DDBJ whole genome shotgun (WGS) entry which is preliminary data.</text>
</comment>
<sequence length="115" mass="13212">MALEHEFGIINDINNEKTYQSYTPDVHNCISVEDDIIENLLEPLSAMKTYFHSLNRPEYGLAYCGITIIPPESLSQFLDVVISYKDMEESVDLSELVKKIIQAKEENKYMIHIGI</sequence>
<proteinExistence type="predicted"/>
<dbReference type="RefSeq" id="WP_289361246.1">
    <property type="nucleotide sequence ID" value="NZ_JAUCFG010000004.1"/>
</dbReference>
<evidence type="ECO:0000313" key="2">
    <source>
        <dbReference type="Proteomes" id="UP001224139"/>
    </source>
</evidence>
<organism evidence="1 2">
    <name type="scientific">Bacillus hominis</name>
    <dbReference type="NCBI Taxonomy" id="2817478"/>
    <lineage>
        <taxon>Bacteria</taxon>
        <taxon>Bacillati</taxon>
        <taxon>Bacillota</taxon>
        <taxon>Bacilli</taxon>
        <taxon>Bacillales</taxon>
        <taxon>Bacillaceae</taxon>
        <taxon>Bacillus</taxon>
        <taxon>Bacillus cereus group</taxon>
    </lineage>
</organism>
<accession>A0ABT7RFW1</accession>
<protein>
    <submittedName>
        <fullName evidence="1">Short-chain dehydrogenase</fullName>
    </submittedName>
</protein>
<reference evidence="1 2" key="1">
    <citation type="submission" date="2023-06" db="EMBL/GenBank/DDBJ databases">
        <title>Comparative genomics of Bacillaceae isolates and their secondary metabolite potential.</title>
        <authorList>
            <person name="Song L."/>
            <person name="Nielsen L.J."/>
            <person name="Mohite O."/>
            <person name="Xu X."/>
            <person name="Weber T."/>
            <person name="Kovacs A.T."/>
        </authorList>
    </citation>
    <scope>NUCLEOTIDE SEQUENCE [LARGE SCALE GENOMIC DNA]</scope>
    <source>
        <strain evidence="1 2">DX2.1</strain>
    </source>
</reference>
<evidence type="ECO:0000313" key="1">
    <source>
        <dbReference type="EMBL" id="MDM5441834.1"/>
    </source>
</evidence>
<gene>
    <name evidence="1" type="ORF">QUG02_27895</name>
</gene>